<gene>
    <name evidence="8" type="ORF">EVB02_00890</name>
</gene>
<accession>A0A520LNL9</accession>
<name>A0A520LNL9_9GAMM</name>
<keyword evidence="4 6" id="KW-0732">Signal</keyword>
<feature type="domain" description="CcmH/CycL/Ccl2/NrfF N-terminal" evidence="7">
    <location>
        <begin position="8"/>
        <end position="133"/>
    </location>
</feature>
<evidence type="ECO:0000256" key="2">
    <source>
        <dbReference type="ARBA" id="ARBA00022617"/>
    </source>
</evidence>
<keyword evidence="5 6" id="KW-0408">Iron</keyword>
<evidence type="ECO:0000313" key="8">
    <source>
        <dbReference type="EMBL" id="RZO08177.1"/>
    </source>
</evidence>
<comment type="function">
    <text evidence="6">Possible subunit of a heme lyase.</text>
</comment>
<evidence type="ECO:0000256" key="5">
    <source>
        <dbReference type="ARBA" id="ARBA00023004"/>
    </source>
</evidence>
<dbReference type="InterPro" id="IPR051263">
    <property type="entry name" value="C-type_cytochrome_biogenesis"/>
</dbReference>
<evidence type="ECO:0000256" key="4">
    <source>
        <dbReference type="ARBA" id="ARBA00022729"/>
    </source>
</evidence>
<dbReference type="AlphaFoldDB" id="A0A520LNL9"/>
<evidence type="ECO:0000256" key="3">
    <source>
        <dbReference type="ARBA" id="ARBA00022723"/>
    </source>
</evidence>
<dbReference type="PANTHER" id="PTHR47870">
    <property type="entry name" value="CYTOCHROME C-TYPE BIOGENESIS PROTEIN CCMH"/>
    <property type="match status" value="1"/>
</dbReference>
<dbReference type="Proteomes" id="UP000318148">
    <property type="component" value="Unassembled WGS sequence"/>
</dbReference>
<evidence type="ECO:0000256" key="1">
    <source>
        <dbReference type="ARBA" id="ARBA00010342"/>
    </source>
</evidence>
<dbReference type="CDD" id="cd16378">
    <property type="entry name" value="CcmH_N"/>
    <property type="match status" value="1"/>
</dbReference>
<dbReference type="PANTHER" id="PTHR47870:SF4">
    <property type="entry name" value="CYTOCHROME C-TYPE BIOGENESIS PROTEIN CYCH"/>
    <property type="match status" value="1"/>
</dbReference>
<comment type="similarity">
    <text evidence="1 6">Belongs to the CcmH/CycL/Ccl2/NrfF family.</text>
</comment>
<dbReference type="EMBL" id="SHBO01000006">
    <property type="protein sequence ID" value="RZO08177.1"/>
    <property type="molecule type" value="Genomic_DNA"/>
</dbReference>
<keyword evidence="6" id="KW-0472">Membrane</keyword>
<keyword evidence="6" id="KW-0812">Transmembrane</keyword>
<protein>
    <recommendedName>
        <fullName evidence="6">Cytochrome c-type biogenesis protein</fullName>
    </recommendedName>
</protein>
<dbReference type="InterPro" id="IPR038297">
    <property type="entry name" value="CcmH/CycL/NrfF/Ccl2_sf"/>
</dbReference>
<dbReference type="Pfam" id="PF03918">
    <property type="entry name" value="CcmH"/>
    <property type="match status" value="1"/>
</dbReference>
<dbReference type="GO" id="GO:0005886">
    <property type="term" value="C:plasma membrane"/>
    <property type="evidence" value="ECO:0007669"/>
    <property type="project" value="TreeGrafter"/>
</dbReference>
<dbReference type="GO" id="GO:0046872">
    <property type="term" value="F:metal ion binding"/>
    <property type="evidence" value="ECO:0007669"/>
    <property type="project" value="UniProtKB-KW"/>
</dbReference>
<comment type="caution">
    <text evidence="8">The sequence shown here is derived from an EMBL/GenBank/DDBJ whole genome shotgun (WGS) entry which is preliminary data.</text>
</comment>
<proteinExistence type="inferred from homology"/>
<reference evidence="8 9" key="1">
    <citation type="submission" date="2019-02" db="EMBL/GenBank/DDBJ databases">
        <title>Prokaryotic population dynamics and viral predation in marine succession experiment using metagenomics: the confinement effect.</title>
        <authorList>
            <person name="Haro-Moreno J.M."/>
            <person name="Rodriguez-Valera F."/>
            <person name="Lopez-Perez M."/>
        </authorList>
    </citation>
    <scope>NUCLEOTIDE SEQUENCE [LARGE SCALE GENOMIC DNA]</scope>
    <source>
        <strain evidence="8">MED-G169</strain>
    </source>
</reference>
<dbReference type="InterPro" id="IPR005616">
    <property type="entry name" value="CcmH/CycL/Ccl2/NrfF_N"/>
</dbReference>
<keyword evidence="3 6" id="KW-0479">Metal-binding</keyword>
<keyword evidence="2 6" id="KW-0349">Heme</keyword>
<feature type="transmembrane region" description="Helical" evidence="6">
    <location>
        <begin position="101"/>
        <end position="123"/>
    </location>
</feature>
<keyword evidence="6" id="KW-1133">Transmembrane helix</keyword>
<sequence>MKKFTFFLTFVFSVHLNAEKLLEFSDVTYLERYQKLIKELRCPKCQNQNIADSNSPISKDLRKEITILLERGLDDDQIKIELASRYSDFILYDPKFGKQTYFLWLTPLLIFLFGFWFIFSIFVKREVNQAKQEDKHQ</sequence>
<evidence type="ECO:0000313" key="9">
    <source>
        <dbReference type="Proteomes" id="UP000318148"/>
    </source>
</evidence>
<evidence type="ECO:0000259" key="7">
    <source>
        <dbReference type="Pfam" id="PF03918"/>
    </source>
</evidence>
<dbReference type="Gene3D" id="1.10.8.640">
    <property type="entry name" value="Cytochrome C biogenesis protein"/>
    <property type="match status" value="1"/>
</dbReference>
<evidence type="ECO:0000256" key="6">
    <source>
        <dbReference type="RuleBase" id="RU364112"/>
    </source>
</evidence>
<organism evidence="8 9">
    <name type="scientific">SAR92 clade bacterium</name>
    <dbReference type="NCBI Taxonomy" id="2315479"/>
    <lineage>
        <taxon>Bacteria</taxon>
        <taxon>Pseudomonadati</taxon>
        <taxon>Pseudomonadota</taxon>
        <taxon>Gammaproteobacteria</taxon>
        <taxon>Cellvibrionales</taxon>
        <taxon>Porticoccaceae</taxon>
        <taxon>SAR92 clade</taxon>
    </lineage>
</organism>